<reference evidence="2 3" key="1">
    <citation type="submission" date="2019-07" db="EMBL/GenBank/DDBJ databases">
        <title>WGS assembly of Gossypium tomentosum.</title>
        <authorList>
            <person name="Chen Z.J."/>
            <person name="Sreedasyam A."/>
            <person name="Ando A."/>
            <person name="Song Q."/>
            <person name="De L."/>
            <person name="Hulse-Kemp A."/>
            <person name="Ding M."/>
            <person name="Ye W."/>
            <person name="Kirkbride R."/>
            <person name="Jenkins J."/>
            <person name="Plott C."/>
            <person name="Lovell J."/>
            <person name="Lin Y.-M."/>
            <person name="Vaughn R."/>
            <person name="Liu B."/>
            <person name="Li W."/>
            <person name="Simpson S."/>
            <person name="Scheffler B."/>
            <person name="Saski C."/>
            <person name="Grover C."/>
            <person name="Hu G."/>
            <person name="Conover J."/>
            <person name="Carlson J."/>
            <person name="Shu S."/>
            <person name="Boston L."/>
            <person name="Williams M."/>
            <person name="Peterson D."/>
            <person name="Mcgee K."/>
            <person name="Jones D."/>
            <person name="Wendel J."/>
            <person name="Stelly D."/>
            <person name="Grimwood J."/>
            <person name="Schmutz J."/>
        </authorList>
    </citation>
    <scope>NUCLEOTIDE SEQUENCE [LARGE SCALE GENOMIC DNA]</scope>
    <source>
        <strain evidence="2">7179.01</strain>
    </source>
</reference>
<evidence type="ECO:0000313" key="3">
    <source>
        <dbReference type="Proteomes" id="UP000322667"/>
    </source>
</evidence>
<dbReference type="InterPro" id="IPR055298">
    <property type="entry name" value="AtLOH3-like"/>
</dbReference>
<gene>
    <name evidence="2" type="ORF">ES332_A11G261700v1</name>
</gene>
<dbReference type="InterPro" id="IPR006580">
    <property type="entry name" value="Znf_TTF"/>
</dbReference>
<evidence type="ECO:0000313" key="2">
    <source>
        <dbReference type="EMBL" id="TYI02362.1"/>
    </source>
</evidence>
<keyword evidence="3" id="KW-1185">Reference proteome</keyword>
<proteinExistence type="predicted"/>
<dbReference type="SMART" id="SM00597">
    <property type="entry name" value="ZnF_TTF"/>
    <property type="match status" value="1"/>
</dbReference>
<dbReference type="AlphaFoldDB" id="A0A5D2NEV4"/>
<dbReference type="Proteomes" id="UP000322667">
    <property type="component" value="Chromosome A11"/>
</dbReference>
<feature type="domain" description="TTF-type" evidence="1">
    <location>
        <begin position="105"/>
        <end position="184"/>
    </location>
</feature>
<dbReference type="PANTHER" id="PTHR11697:SF230">
    <property type="entry name" value="ZINC FINGER, MYM DOMAIN CONTAINING 1"/>
    <property type="match status" value="1"/>
</dbReference>
<dbReference type="InterPro" id="IPR025398">
    <property type="entry name" value="DUF4371"/>
</dbReference>
<name>A0A5D2NEV4_GOSTO</name>
<dbReference type="Pfam" id="PF14291">
    <property type="entry name" value="DUF4371"/>
    <property type="match status" value="2"/>
</dbReference>
<organism evidence="2 3">
    <name type="scientific">Gossypium tomentosum</name>
    <name type="common">Hawaiian cotton</name>
    <name type="synonym">Gossypium sandvicense</name>
    <dbReference type="NCBI Taxonomy" id="34277"/>
    <lineage>
        <taxon>Eukaryota</taxon>
        <taxon>Viridiplantae</taxon>
        <taxon>Streptophyta</taxon>
        <taxon>Embryophyta</taxon>
        <taxon>Tracheophyta</taxon>
        <taxon>Spermatophyta</taxon>
        <taxon>Magnoliopsida</taxon>
        <taxon>eudicotyledons</taxon>
        <taxon>Gunneridae</taxon>
        <taxon>Pentapetalae</taxon>
        <taxon>rosids</taxon>
        <taxon>malvids</taxon>
        <taxon>Malvales</taxon>
        <taxon>Malvaceae</taxon>
        <taxon>Malvoideae</taxon>
        <taxon>Gossypium</taxon>
    </lineage>
</organism>
<dbReference type="PANTHER" id="PTHR11697">
    <property type="entry name" value="GENERAL TRANSCRIPTION FACTOR 2-RELATED ZINC FINGER PROTEIN"/>
    <property type="match status" value="1"/>
</dbReference>
<accession>A0A5D2NEV4</accession>
<protein>
    <recommendedName>
        <fullName evidence="1">TTF-type domain-containing protein</fullName>
    </recommendedName>
</protein>
<sequence>MKSKIIDLFFKKKSTETTQSPSEESQIEVPPSSFVPLNFDAPPFKIPRVEDEALDLSNLEREPGLHNQKHKYPVNMYDEIPRAYIKAGPYQPILSEYPASNSKKHPRYFQPSWFKHISRLEYSPSKDAVFCLPCFLFNSNPSSRFGSTTFTHNGFSNWKKVHDGCNSYVDLMNQAQHIEVSLDRQTTQQISANRLRLKTSIDVVQWLSFQGCAFRGQNESSGSKNHRNFLELVRNVSREEIGDRKFSIIVDEARDESKKEQMAIISRFVDKQGQVKERFFYIVHVKDTASLTLKNVIFNLALVAAAREVVEVHQFFKDLSDIVNIALASSKRHNELQKAQAAKITRMNQIGTLQRPGETRWSSHLNSVTSLLKMYNATSIRGDAHNAYNRLRSFELILILHMMKEVLGITDNLCQALQCRSQDILNAMSLLRDDGWNELLKNVISFCETWELDFPDMNAQYIVGRSRNKKEDVTVEHHYRVDIFFATIDIQLQELKSKFNENVIELLTLTTALDPKEFFKLFNIDKICILVNKFYLEDFSKQEKECLLYELKHYELDVCKHPHLRKISILFDLCRSLVESGKSVMYPLVDRLIRLILTLQIVKTRLRSKMEDDFLRSSLVVYIENEIAKKFDINGIIDDFSEINDRRVQFK</sequence>
<dbReference type="EMBL" id="CM017620">
    <property type="protein sequence ID" value="TYI02362.1"/>
    <property type="molecule type" value="Genomic_DNA"/>
</dbReference>
<evidence type="ECO:0000259" key="1">
    <source>
        <dbReference type="SMART" id="SM00597"/>
    </source>
</evidence>